<name>A0A7I9VHB7_9BACT</name>
<dbReference type="InterPro" id="IPR051344">
    <property type="entry name" value="Vgb"/>
</dbReference>
<dbReference type="PANTHER" id="PTHR40274">
    <property type="entry name" value="VIRGINIAMYCIN B LYASE"/>
    <property type="match status" value="1"/>
</dbReference>
<keyword evidence="1" id="KW-0732">Signal</keyword>
<protein>
    <submittedName>
        <fullName evidence="2">Uncharacterized protein</fullName>
    </submittedName>
</protein>
<comment type="caution">
    <text evidence="2">The sequence shown here is derived from an EMBL/GenBank/DDBJ whole genome shotgun (WGS) entry which is preliminary data.</text>
</comment>
<dbReference type="SUPFAM" id="SSF63829">
    <property type="entry name" value="Calcium-dependent phosphotriesterase"/>
    <property type="match status" value="2"/>
</dbReference>
<keyword evidence="3" id="KW-1185">Reference proteome</keyword>
<dbReference type="SUPFAM" id="SSF50965">
    <property type="entry name" value="Galactose oxidase, central domain"/>
    <property type="match status" value="1"/>
</dbReference>
<feature type="chain" id="PRO_5029446492" evidence="1">
    <location>
        <begin position="24"/>
        <end position="625"/>
    </location>
</feature>
<evidence type="ECO:0000313" key="3">
    <source>
        <dbReference type="Proteomes" id="UP000503640"/>
    </source>
</evidence>
<gene>
    <name evidence="2" type="ORF">AMYX_01780</name>
</gene>
<accession>A0A7I9VHB7</accession>
<feature type="signal peptide" evidence="1">
    <location>
        <begin position="1"/>
        <end position="23"/>
    </location>
</feature>
<organism evidence="2 3">
    <name type="scientific">Anaeromyxobacter diazotrophicus</name>
    <dbReference type="NCBI Taxonomy" id="2590199"/>
    <lineage>
        <taxon>Bacteria</taxon>
        <taxon>Pseudomonadati</taxon>
        <taxon>Myxococcota</taxon>
        <taxon>Myxococcia</taxon>
        <taxon>Myxococcales</taxon>
        <taxon>Cystobacterineae</taxon>
        <taxon>Anaeromyxobacteraceae</taxon>
        <taxon>Anaeromyxobacter</taxon>
    </lineage>
</organism>
<dbReference type="Proteomes" id="UP000503640">
    <property type="component" value="Unassembled WGS sequence"/>
</dbReference>
<dbReference type="InterPro" id="IPR011043">
    <property type="entry name" value="Gal_Oxase/kelch_b-propeller"/>
</dbReference>
<dbReference type="InterPro" id="IPR015943">
    <property type="entry name" value="WD40/YVTN_repeat-like_dom_sf"/>
</dbReference>
<evidence type="ECO:0000313" key="2">
    <source>
        <dbReference type="EMBL" id="GEJ55437.1"/>
    </source>
</evidence>
<dbReference type="PANTHER" id="PTHR40274:SF3">
    <property type="entry name" value="VIRGINIAMYCIN B LYASE"/>
    <property type="match status" value="1"/>
</dbReference>
<dbReference type="AlphaFoldDB" id="A0A7I9VHB7"/>
<dbReference type="EMBL" id="BJTG01000001">
    <property type="protein sequence ID" value="GEJ55437.1"/>
    <property type="molecule type" value="Genomic_DNA"/>
</dbReference>
<proteinExistence type="predicted"/>
<evidence type="ECO:0000256" key="1">
    <source>
        <dbReference type="SAM" id="SignalP"/>
    </source>
</evidence>
<reference evidence="3" key="1">
    <citation type="journal article" date="2020" name="Appl. Environ. Microbiol.">
        <title>Diazotrophic Anaeromyxobacter Isolates from Soils.</title>
        <authorList>
            <person name="Masuda Y."/>
            <person name="Yamanaka H."/>
            <person name="Xu Z.X."/>
            <person name="Shiratori Y."/>
            <person name="Aono T."/>
            <person name="Amachi S."/>
            <person name="Senoo K."/>
            <person name="Itoh H."/>
        </authorList>
    </citation>
    <scope>NUCLEOTIDE SEQUENCE [LARGE SCALE GENOMIC DNA]</scope>
    <source>
        <strain evidence="3">R267</strain>
    </source>
</reference>
<sequence length="625" mass="67053">MYPRLRRLLVGCLLVGTVARAAAQEAGGFALLGTYHGQGGQFASTVAPGPTEGSERLYASYLYMGKTLEVTSVDPATGAFKTYASPVKTESGARCMVTGPDRNVYLGTMPNAHLLKLDTRTDQLVDLGRPAPTEAFIWDLVFGSDGKLYAATQPNAKLARFDPKGGRLEDLGQMDKLALFVRHLAASDDGFIYGGTGPSRMSVVAYHIATGEHRAILPPEAQIGGIAEVWRAADGRVYALAGDRYFSLSGFTARSIDAAHVGGRVWAGRLRDGRYASVKGHSLIVKDEKSGRTEVHPYAYEGAELPVFRVGFGPDARLYGSTELPARLLRLDEPRGVLEEIGELGSGEVYSFLAHGKRLLMAAYAALGPLMSYDVTRPFQHDEPGRNPAPVSWPGADDSWRTFAATIGPDGKAYFGGLAGYGKLGGPLVSWDVRTGAVQAFPVMRDQSVSALGVWKDKLVVGTTIYGGMGSTPTQKDARIILWDPASREAVYNLEPIPGAVSIENLAVAYNGLVYAIASRKMFVLDLNARRVTSVKDLPFPGGTVYGSMAVGSDGRIWGFAPNAQAGIFMIDPTTDEIRLMAHPPKPITAGFAIRGDHIYFASGGEVYRYTVPSAATPPTPRPRR</sequence>
<dbReference type="Gene3D" id="2.130.10.10">
    <property type="entry name" value="YVTN repeat-like/Quinoprotein amine dehydrogenase"/>
    <property type="match status" value="2"/>
</dbReference>